<name>A0A6N6RHM0_9FLAO</name>
<proteinExistence type="predicted"/>
<keyword evidence="1" id="KW-0472">Membrane</keyword>
<dbReference type="RefSeq" id="WP_151667642.1">
    <property type="nucleotide sequence ID" value="NZ_WBVO01000007.1"/>
</dbReference>
<dbReference type="Proteomes" id="UP000468650">
    <property type="component" value="Unassembled WGS sequence"/>
</dbReference>
<evidence type="ECO:0000313" key="2">
    <source>
        <dbReference type="EMBL" id="KAB2809819.1"/>
    </source>
</evidence>
<keyword evidence="3" id="KW-1185">Reference proteome</keyword>
<sequence>MKAEITINSDQHVDLFAVEKRMSSFVKVTNVSTNLLEFEAEWDFSYLFRGELFTMIDYGSIQLKGDEVIYKIISVRYWLNVAAFFGVFFVFPLVMGSPVEVIIIGLSLSSILAISIWQIAKWRHKRFLRKLLA</sequence>
<feature type="transmembrane region" description="Helical" evidence="1">
    <location>
        <begin position="77"/>
        <end position="95"/>
    </location>
</feature>
<evidence type="ECO:0000313" key="3">
    <source>
        <dbReference type="Proteomes" id="UP000468650"/>
    </source>
</evidence>
<reference evidence="2 3" key="1">
    <citation type="submission" date="2019-09" db="EMBL/GenBank/DDBJ databases">
        <title>Genomes of family Cryomorphaceae.</title>
        <authorList>
            <person name="Bowman J.P."/>
        </authorList>
    </citation>
    <scope>NUCLEOTIDE SEQUENCE [LARGE SCALE GENOMIC DNA]</scope>
    <source>
        <strain evidence="2 3">LMG 25704</strain>
    </source>
</reference>
<organism evidence="2 3">
    <name type="scientific">Phaeocystidibacter luteus</name>
    <dbReference type="NCBI Taxonomy" id="911197"/>
    <lineage>
        <taxon>Bacteria</taxon>
        <taxon>Pseudomonadati</taxon>
        <taxon>Bacteroidota</taxon>
        <taxon>Flavobacteriia</taxon>
        <taxon>Flavobacteriales</taxon>
        <taxon>Phaeocystidibacteraceae</taxon>
        <taxon>Phaeocystidibacter</taxon>
    </lineage>
</organism>
<gene>
    <name evidence="2" type="ORF">F8C67_09710</name>
</gene>
<evidence type="ECO:0000256" key="1">
    <source>
        <dbReference type="SAM" id="Phobius"/>
    </source>
</evidence>
<feature type="transmembrane region" description="Helical" evidence="1">
    <location>
        <begin position="101"/>
        <end position="120"/>
    </location>
</feature>
<accession>A0A6N6RHM0</accession>
<dbReference type="EMBL" id="WBVO01000007">
    <property type="protein sequence ID" value="KAB2809819.1"/>
    <property type="molecule type" value="Genomic_DNA"/>
</dbReference>
<protein>
    <submittedName>
        <fullName evidence="2">Uncharacterized protein</fullName>
    </submittedName>
</protein>
<keyword evidence="1" id="KW-1133">Transmembrane helix</keyword>
<keyword evidence="1" id="KW-0812">Transmembrane</keyword>
<comment type="caution">
    <text evidence="2">The sequence shown here is derived from an EMBL/GenBank/DDBJ whole genome shotgun (WGS) entry which is preliminary data.</text>
</comment>
<dbReference type="AlphaFoldDB" id="A0A6N6RHM0"/>